<dbReference type="OrthoDB" id="6475864at2"/>
<dbReference type="CDD" id="cd14251">
    <property type="entry name" value="PL-6"/>
    <property type="match status" value="1"/>
</dbReference>
<proteinExistence type="predicted"/>
<evidence type="ECO:0000256" key="1">
    <source>
        <dbReference type="SAM" id="SignalP"/>
    </source>
</evidence>
<evidence type="ECO:0000313" key="2">
    <source>
        <dbReference type="EMBL" id="QDS94727.1"/>
    </source>
</evidence>
<feature type="chain" id="PRO_5022126292" evidence="1">
    <location>
        <begin position="28"/>
        <end position="411"/>
    </location>
</feature>
<dbReference type="Pfam" id="PF14592">
    <property type="entry name" value="Chondroitinas_B"/>
    <property type="match status" value="1"/>
</dbReference>
<dbReference type="SMART" id="SM00710">
    <property type="entry name" value="PbH1"/>
    <property type="match status" value="4"/>
</dbReference>
<dbReference type="InterPro" id="IPR012334">
    <property type="entry name" value="Pectin_lyas_fold"/>
</dbReference>
<feature type="signal peptide" evidence="1">
    <location>
        <begin position="1"/>
        <end position="27"/>
    </location>
</feature>
<keyword evidence="3" id="KW-1185">Reference proteome</keyword>
<name>A0A517MIV8_9BACT</name>
<dbReference type="RefSeq" id="WP_145352701.1">
    <property type="nucleotide sequence ID" value="NZ_CP036262.1"/>
</dbReference>
<dbReference type="KEGG" id="rml:FF011L_35080"/>
<dbReference type="Proteomes" id="UP000320672">
    <property type="component" value="Chromosome"/>
</dbReference>
<dbReference type="GO" id="GO:0033999">
    <property type="term" value="F:chondroitin B lyase activity"/>
    <property type="evidence" value="ECO:0007669"/>
    <property type="project" value="UniProtKB-EC"/>
</dbReference>
<dbReference type="InterPro" id="IPR006626">
    <property type="entry name" value="PbH1"/>
</dbReference>
<keyword evidence="2" id="KW-0456">Lyase</keyword>
<keyword evidence="1" id="KW-0732">Signal</keyword>
<gene>
    <name evidence="2" type="primary">cslB</name>
    <name evidence="2" type="ORF">FF011L_35080</name>
</gene>
<organism evidence="2 3">
    <name type="scientific">Roseimaritima multifibrata</name>
    <dbReference type="NCBI Taxonomy" id="1930274"/>
    <lineage>
        <taxon>Bacteria</taxon>
        <taxon>Pseudomonadati</taxon>
        <taxon>Planctomycetota</taxon>
        <taxon>Planctomycetia</taxon>
        <taxon>Pirellulales</taxon>
        <taxon>Pirellulaceae</taxon>
        <taxon>Roseimaritima</taxon>
    </lineage>
</organism>
<dbReference type="SUPFAM" id="SSF51126">
    <property type="entry name" value="Pectin lyase-like"/>
    <property type="match status" value="1"/>
</dbReference>
<sequence length="411" mass="44088" precursor="true">MTNSICRLVLSVSLIALVLRPHTTAAAGIDNVVAAQASINAAQPGDEIVLAAGQYDDWELTIEKSGTAESPITLRGEAPGAAVFSGSSAIVVTGDHVLVRDLVFNACEPKSRRSVIRFDDAEASRVTASVFRDSRIKSGSAVVEITGKASDCRVDHCRFIGTQYLSLRVVVDDASLRDGPPVGTRIDHNIFREIPPLGANGAETIQIGSRAYPHCELETFVMVEENVFIRCNGEAEIISDKTSENTFRKNLFLDCRGELVIRHGNRSTIADNRFVGCRGGIRLSGGGHTVTGNTIINSSGSGIQLYYGVEDSKHPAAYLPVTNCVIQTNTIINASGVGLMIGANRNQSWHSARWAKKPYNASASMSATIAPAKNKISENTIIGKSDRLIVSDEAPDNEIRDNVLIDSARIP</sequence>
<dbReference type="EMBL" id="CP036262">
    <property type="protein sequence ID" value="QDS94727.1"/>
    <property type="molecule type" value="Genomic_DNA"/>
</dbReference>
<dbReference type="Gene3D" id="2.160.20.10">
    <property type="entry name" value="Single-stranded right-handed beta-helix, Pectin lyase-like"/>
    <property type="match status" value="1"/>
</dbReference>
<accession>A0A517MIV8</accession>
<dbReference type="InterPro" id="IPR039513">
    <property type="entry name" value="PL-6"/>
</dbReference>
<protein>
    <submittedName>
        <fullName evidence="2">Chondroitinase-B</fullName>
        <ecNumber evidence="2">4.2.2.19</ecNumber>
    </submittedName>
</protein>
<evidence type="ECO:0000313" key="3">
    <source>
        <dbReference type="Proteomes" id="UP000320672"/>
    </source>
</evidence>
<dbReference type="EC" id="4.2.2.19" evidence="2"/>
<dbReference type="InterPro" id="IPR011050">
    <property type="entry name" value="Pectin_lyase_fold/virulence"/>
</dbReference>
<dbReference type="AlphaFoldDB" id="A0A517MIV8"/>
<reference evidence="2 3" key="1">
    <citation type="submission" date="2019-02" db="EMBL/GenBank/DDBJ databases">
        <title>Deep-cultivation of Planctomycetes and their phenomic and genomic characterization uncovers novel biology.</title>
        <authorList>
            <person name="Wiegand S."/>
            <person name="Jogler M."/>
            <person name="Boedeker C."/>
            <person name="Pinto D."/>
            <person name="Vollmers J."/>
            <person name="Rivas-Marin E."/>
            <person name="Kohn T."/>
            <person name="Peeters S.H."/>
            <person name="Heuer A."/>
            <person name="Rast P."/>
            <person name="Oberbeckmann S."/>
            <person name="Bunk B."/>
            <person name="Jeske O."/>
            <person name="Meyerdierks A."/>
            <person name="Storesund J.E."/>
            <person name="Kallscheuer N."/>
            <person name="Luecker S."/>
            <person name="Lage O.M."/>
            <person name="Pohl T."/>
            <person name="Merkel B.J."/>
            <person name="Hornburger P."/>
            <person name="Mueller R.-W."/>
            <person name="Bruemmer F."/>
            <person name="Labrenz M."/>
            <person name="Spormann A.M."/>
            <person name="Op den Camp H."/>
            <person name="Overmann J."/>
            <person name="Amann R."/>
            <person name="Jetten M.S.M."/>
            <person name="Mascher T."/>
            <person name="Medema M.H."/>
            <person name="Devos D.P."/>
            <person name="Kaster A.-K."/>
            <person name="Ovreas L."/>
            <person name="Rohde M."/>
            <person name="Galperin M.Y."/>
            <person name="Jogler C."/>
        </authorList>
    </citation>
    <scope>NUCLEOTIDE SEQUENCE [LARGE SCALE GENOMIC DNA]</scope>
    <source>
        <strain evidence="2 3">FF011L</strain>
    </source>
</reference>